<evidence type="ECO:0000256" key="6">
    <source>
        <dbReference type="ARBA" id="ARBA00022843"/>
    </source>
</evidence>
<keyword evidence="11" id="KW-0325">Glycoprotein</keyword>
<dbReference type="GO" id="GO:0005886">
    <property type="term" value="C:plasma membrane"/>
    <property type="evidence" value="ECO:0007669"/>
    <property type="project" value="UniProtKB-SubCell"/>
</dbReference>
<feature type="compositionally biased region" description="Low complexity" evidence="15">
    <location>
        <begin position="539"/>
        <end position="556"/>
    </location>
</feature>
<evidence type="ECO:0000256" key="12">
    <source>
        <dbReference type="ARBA" id="ARBA00056770"/>
    </source>
</evidence>
<reference evidence="19" key="2">
    <citation type="submission" date="2025-08" db="UniProtKB">
        <authorList>
            <consortium name="Ensembl"/>
        </authorList>
    </citation>
    <scope>IDENTIFICATION</scope>
</reference>
<keyword evidence="5" id="KW-0732">Signal</keyword>
<dbReference type="FunFam" id="2.60.40.10:FF:002832">
    <property type="entry name" value="Interleukin-3 receptor subunit alpha"/>
    <property type="match status" value="1"/>
</dbReference>
<evidence type="ECO:0000256" key="5">
    <source>
        <dbReference type="ARBA" id="ARBA00022729"/>
    </source>
</evidence>
<dbReference type="PANTHER" id="PTHR23037:SF46">
    <property type="entry name" value="INTERLEUKIN 5 RECEPTOR SUBUNIT ALPHA"/>
    <property type="match status" value="1"/>
</dbReference>
<evidence type="ECO:0000256" key="2">
    <source>
        <dbReference type="ARBA" id="ARBA00008159"/>
    </source>
</evidence>
<dbReference type="GO" id="GO:0004912">
    <property type="term" value="F:interleukin-3 receptor activity"/>
    <property type="evidence" value="ECO:0007669"/>
    <property type="project" value="UniProtKB-ARBA"/>
</dbReference>
<evidence type="ECO:0000256" key="1">
    <source>
        <dbReference type="ARBA" id="ARBA00004251"/>
    </source>
</evidence>
<dbReference type="Gene3D" id="2.60.40.3850">
    <property type="match status" value="1"/>
</dbReference>
<reference evidence="19" key="1">
    <citation type="submission" date="2019-03" db="EMBL/GenBank/DDBJ databases">
        <authorList>
            <person name="Warren W.C."/>
            <person name="Johnson G.S."/>
        </authorList>
    </citation>
    <scope>NUCLEOTIDE SEQUENCE [LARGE SCALE GENOMIC DNA]</scope>
    <source>
        <strain evidence="19">Basenji</strain>
    </source>
</reference>
<evidence type="ECO:0000256" key="15">
    <source>
        <dbReference type="SAM" id="MobiDB-lite"/>
    </source>
</evidence>
<dbReference type="Proteomes" id="UP000694429">
    <property type="component" value="Chromosome X"/>
</dbReference>
<keyword evidence="4 16" id="KW-0812">Transmembrane</keyword>
<sequence length="572" mass="63250">MKTGKYGFSEKEGSHSRELAARLTRARRAGTVTRGEAPARRVTAAPEPHWVAVCGVGPLAGTIKRRRTGTWLRCRLGDGSSGTAAKAAQADASGVPPRALRALRAPCAPAPPGQAGCGSHAGLSLPPSARPLLGSGGAMALLWLAVLVMSVCLLCSEKDPDSPIKNLRMEPGSRRLTWDLSGNVSEIKCFINSKYITKAIDSRYCQFYVLPLCEVKNFTISVKQDPPFSTGLQYVPRGAEGKPAAAARGLDCWVHDVDFLTCSWEVGRAAPGDVQYRLYWRDLKAYREQECPRYEANNRGVHVRCRFDDVSRLQRHIQFWVNGTSRRSGIPCSDLCVELPEIERLSPPHITATCNKSYSMMEWKVLSHFNHRFLYELQIQKGTDPASTEKLYENHFVIYNPGNYVAKLKVQGFFRKDWSEWSAPQLFVCDPKDEHRRDWLVSVLVLLGTLLVLGLVALLCRRYSVLQKLFPPIPHMKDPITDNLQSPKLETPHDGRLPAQVQDYKQPHGAQNRTRGWPARLRSPRPQGGPPRTALPDARSSGRGNESRGSGTGTSRACDGAAGWLDASCCTA</sequence>
<feature type="domain" description="Type I cytokine receptor cytokine-binding" evidence="17">
    <location>
        <begin position="250"/>
        <end position="339"/>
    </location>
</feature>
<evidence type="ECO:0000313" key="19">
    <source>
        <dbReference type="Ensembl" id="ENSCAFP00030019934.1"/>
    </source>
</evidence>
<name>A0A8C0N445_CANLF</name>
<feature type="region of interest" description="Disordered" evidence="15">
    <location>
        <begin position="476"/>
        <end position="560"/>
    </location>
</feature>
<accession>A0A8C0N445</accession>
<dbReference type="Ensembl" id="ENSCAFT00030022848.1">
    <property type="protein sequence ID" value="ENSCAFP00030019934.1"/>
    <property type="gene ID" value="ENSCAFG00030012302.1"/>
</dbReference>
<dbReference type="FunFam" id="2.60.40.3850:FF:000001">
    <property type="entry name" value="Interleukin-3 receptor subunit alpha"/>
    <property type="match status" value="1"/>
</dbReference>
<comment type="subcellular location">
    <subcellularLocation>
        <location evidence="1">Cell membrane</location>
        <topology evidence="1">Single-pass type I membrane protein</topology>
    </subcellularLocation>
</comment>
<comment type="function">
    <text evidence="12">Cell surface receptor for IL3 expressed on hematopoietic progenitor cells, monocytes and B-lymphocytes that controls the production and differentiation of hematopoietic progenitor cells into lineage-restricted cells. Ligand stimulation rapidly induces hetrodimerization with IL3RB, phosphorylation and enzyme activity of effector proteins such as JAK2 and PI3K that play a role in signaling cell proliferation and differentiation. Activation of JAK2 leads to STAT5-mediated transcriptional program.</text>
</comment>
<dbReference type="Pfam" id="PF09240">
    <property type="entry name" value="IL6Ra-bind"/>
    <property type="match status" value="1"/>
</dbReference>
<evidence type="ECO:0000256" key="9">
    <source>
        <dbReference type="ARBA" id="ARBA00023157"/>
    </source>
</evidence>
<evidence type="ECO:0000256" key="16">
    <source>
        <dbReference type="SAM" id="Phobius"/>
    </source>
</evidence>
<evidence type="ECO:0000256" key="4">
    <source>
        <dbReference type="ARBA" id="ARBA00022692"/>
    </source>
</evidence>
<evidence type="ECO:0000256" key="3">
    <source>
        <dbReference type="ARBA" id="ARBA00022475"/>
    </source>
</evidence>
<feature type="domain" description="IL-3 receptor alpha chain N-terminal" evidence="18">
    <location>
        <begin position="164"/>
        <end position="234"/>
    </location>
</feature>
<evidence type="ECO:0000256" key="10">
    <source>
        <dbReference type="ARBA" id="ARBA00023170"/>
    </source>
</evidence>
<keyword evidence="10" id="KW-0675">Receptor</keyword>
<evidence type="ECO:0000256" key="11">
    <source>
        <dbReference type="ARBA" id="ARBA00023180"/>
    </source>
</evidence>
<comment type="similarity">
    <text evidence="2">Belongs to the type I cytokine receptor family. Type 5 subfamily.</text>
</comment>
<dbReference type="InterPro" id="IPR013783">
    <property type="entry name" value="Ig-like_fold"/>
</dbReference>
<dbReference type="InterPro" id="IPR040907">
    <property type="entry name" value="IL3Ra_N"/>
</dbReference>
<dbReference type="FunFam" id="2.60.40.10:FF:002464">
    <property type="entry name" value="interleukin-3 receptor subunit alpha"/>
    <property type="match status" value="1"/>
</dbReference>
<evidence type="ECO:0000256" key="13">
    <source>
        <dbReference type="ARBA" id="ARBA00065508"/>
    </source>
</evidence>
<keyword evidence="7 16" id="KW-1133">Transmembrane helix</keyword>
<evidence type="ECO:0000259" key="17">
    <source>
        <dbReference type="Pfam" id="PF09240"/>
    </source>
</evidence>
<evidence type="ECO:0000313" key="20">
    <source>
        <dbReference type="Proteomes" id="UP000694429"/>
    </source>
</evidence>
<keyword evidence="9" id="KW-1015">Disulfide bond</keyword>
<comment type="subunit">
    <text evidence="13">Interacts with IL3. Heterodimer of an alpha and a beta subunit. The beta subunit is common to the IL3, IL5 and GM-CSF receptors.</text>
</comment>
<protein>
    <recommendedName>
        <fullName evidence="14">Interleukin-3 receptor subunit alpha</fullName>
    </recommendedName>
</protein>
<keyword evidence="8 16" id="KW-0472">Membrane</keyword>
<dbReference type="InterPro" id="IPR036116">
    <property type="entry name" value="FN3_sf"/>
</dbReference>
<keyword evidence="3" id="KW-1003">Cell membrane</keyword>
<dbReference type="AlphaFoldDB" id="A0A8C0N445"/>
<dbReference type="InterPro" id="IPR003532">
    <property type="entry name" value="Short_hematopoietin_rcpt_2_CS"/>
</dbReference>
<dbReference type="SUPFAM" id="SSF49265">
    <property type="entry name" value="Fibronectin type III"/>
    <property type="match status" value="1"/>
</dbReference>
<dbReference type="PANTHER" id="PTHR23037">
    <property type="entry name" value="CYTOKINE RECEPTOR"/>
    <property type="match status" value="1"/>
</dbReference>
<dbReference type="Gene3D" id="2.60.40.10">
    <property type="entry name" value="Immunoglobulins"/>
    <property type="match status" value="2"/>
</dbReference>
<dbReference type="PROSITE" id="PS01356">
    <property type="entry name" value="HEMATOPO_REC_S_F2"/>
    <property type="match status" value="1"/>
</dbReference>
<evidence type="ECO:0000259" key="18">
    <source>
        <dbReference type="Pfam" id="PF18611"/>
    </source>
</evidence>
<feature type="transmembrane region" description="Helical" evidence="16">
    <location>
        <begin position="439"/>
        <end position="460"/>
    </location>
</feature>
<organism evidence="19 20">
    <name type="scientific">Canis lupus familiaris</name>
    <name type="common">Dog</name>
    <name type="synonym">Canis familiaris</name>
    <dbReference type="NCBI Taxonomy" id="9615"/>
    <lineage>
        <taxon>Eukaryota</taxon>
        <taxon>Metazoa</taxon>
        <taxon>Chordata</taxon>
        <taxon>Craniata</taxon>
        <taxon>Vertebrata</taxon>
        <taxon>Euteleostomi</taxon>
        <taxon>Mammalia</taxon>
        <taxon>Eutheria</taxon>
        <taxon>Laurasiatheria</taxon>
        <taxon>Carnivora</taxon>
        <taxon>Caniformia</taxon>
        <taxon>Canidae</taxon>
        <taxon>Canis</taxon>
    </lineage>
</organism>
<evidence type="ECO:0000256" key="8">
    <source>
        <dbReference type="ARBA" id="ARBA00023136"/>
    </source>
</evidence>
<dbReference type="InterPro" id="IPR015321">
    <property type="entry name" value="TypeI_recpt_CBD"/>
</dbReference>
<proteinExistence type="inferred from homology"/>
<keyword evidence="6" id="KW-0832">Ubl conjugation</keyword>
<dbReference type="Pfam" id="PF18611">
    <property type="entry name" value="IL3Ra_N"/>
    <property type="match status" value="1"/>
</dbReference>
<evidence type="ECO:0000256" key="7">
    <source>
        <dbReference type="ARBA" id="ARBA00022989"/>
    </source>
</evidence>
<evidence type="ECO:0000256" key="14">
    <source>
        <dbReference type="ARBA" id="ARBA00074205"/>
    </source>
</evidence>